<protein>
    <submittedName>
        <fullName evidence="1">Uncharacterized protein</fullName>
    </submittedName>
</protein>
<proteinExistence type="predicted"/>
<dbReference type="Proteomes" id="UP001237823">
    <property type="component" value="Unassembled WGS sequence"/>
</dbReference>
<evidence type="ECO:0000313" key="2">
    <source>
        <dbReference type="Proteomes" id="UP001237823"/>
    </source>
</evidence>
<comment type="caution">
    <text evidence="1">The sequence shown here is derived from an EMBL/GenBank/DDBJ whole genome shotgun (WGS) entry which is preliminary data.</text>
</comment>
<evidence type="ECO:0000313" key="1">
    <source>
        <dbReference type="EMBL" id="MDM7883844.1"/>
    </source>
</evidence>
<keyword evidence="2" id="KW-1185">Reference proteome</keyword>
<reference evidence="1 2" key="1">
    <citation type="submission" date="2023-06" db="EMBL/GenBank/DDBJ databases">
        <authorList>
            <person name="Feng G."/>
            <person name="Li J."/>
            <person name="Zhu H."/>
        </authorList>
    </citation>
    <scope>NUCLEOTIDE SEQUENCE [LARGE SCALE GENOMIC DNA]</scope>
    <source>
        <strain evidence="1 2">RHCKG23</strain>
    </source>
</reference>
<name>A0ABT7T4J4_9MICO</name>
<dbReference type="EMBL" id="JAUCML010000001">
    <property type="protein sequence ID" value="MDM7883844.1"/>
    <property type="molecule type" value="Genomic_DNA"/>
</dbReference>
<gene>
    <name evidence="1" type="ORF">QUG92_01890</name>
</gene>
<accession>A0ABT7T4J4</accession>
<organism evidence="1 2">
    <name type="scientific">Curtobacterium citri</name>
    <dbReference type="NCBI Taxonomy" id="3055139"/>
    <lineage>
        <taxon>Bacteria</taxon>
        <taxon>Bacillati</taxon>
        <taxon>Actinomycetota</taxon>
        <taxon>Actinomycetes</taxon>
        <taxon>Micrococcales</taxon>
        <taxon>Microbacteriaceae</taxon>
        <taxon>Curtobacterium</taxon>
    </lineage>
</organism>
<sequence length="83" mass="9734">MRERALLMQDVTPFRDQGCKYCREFWISHSDQPKLIGVSLEYQCHLYRCGMCQSWWEYGLNHPHVIDRELADAIAADIVQSSS</sequence>
<dbReference type="RefSeq" id="WP_289457474.1">
    <property type="nucleotide sequence ID" value="NZ_JAUCML010000001.1"/>
</dbReference>